<dbReference type="GO" id="GO:0000922">
    <property type="term" value="C:spindle pole"/>
    <property type="evidence" value="ECO:0007669"/>
    <property type="project" value="TreeGrafter"/>
</dbReference>
<evidence type="ECO:0000313" key="3">
    <source>
        <dbReference type="EMBL" id="CAI2363337.1"/>
    </source>
</evidence>
<dbReference type="InterPro" id="IPR001680">
    <property type="entry name" value="WD40_rpt"/>
</dbReference>
<dbReference type="GO" id="GO:0000278">
    <property type="term" value="P:mitotic cell cycle"/>
    <property type="evidence" value="ECO:0007669"/>
    <property type="project" value="TreeGrafter"/>
</dbReference>
<evidence type="ECO:0000256" key="2">
    <source>
        <dbReference type="SAM" id="MobiDB-lite"/>
    </source>
</evidence>
<dbReference type="Pfam" id="PF00400">
    <property type="entry name" value="WD40"/>
    <property type="match status" value="4"/>
</dbReference>
<dbReference type="InterPro" id="IPR036322">
    <property type="entry name" value="WD40_repeat_dom_sf"/>
</dbReference>
<feature type="compositionally biased region" description="Basic and acidic residues" evidence="2">
    <location>
        <begin position="391"/>
        <end position="401"/>
    </location>
</feature>
<dbReference type="PROSITE" id="PS50082">
    <property type="entry name" value="WD_REPEATS_2"/>
    <property type="match status" value="1"/>
</dbReference>
<dbReference type="GO" id="GO:0005737">
    <property type="term" value="C:cytoplasm"/>
    <property type="evidence" value="ECO:0007669"/>
    <property type="project" value="TreeGrafter"/>
</dbReference>
<dbReference type="Gene3D" id="2.130.10.10">
    <property type="entry name" value="YVTN repeat-like/Quinoprotein amine dehydrogenase"/>
    <property type="match status" value="2"/>
</dbReference>
<feature type="repeat" description="WD" evidence="1">
    <location>
        <begin position="77"/>
        <end position="111"/>
    </location>
</feature>
<dbReference type="GO" id="GO:0036064">
    <property type="term" value="C:ciliary basal body"/>
    <property type="evidence" value="ECO:0007669"/>
    <property type="project" value="TreeGrafter"/>
</dbReference>
<evidence type="ECO:0000256" key="1">
    <source>
        <dbReference type="PROSITE-ProRule" id="PRU00221"/>
    </source>
</evidence>
<organism evidence="3 4">
    <name type="scientific">Euplotes crassus</name>
    <dbReference type="NCBI Taxonomy" id="5936"/>
    <lineage>
        <taxon>Eukaryota</taxon>
        <taxon>Sar</taxon>
        <taxon>Alveolata</taxon>
        <taxon>Ciliophora</taxon>
        <taxon>Intramacronucleata</taxon>
        <taxon>Spirotrichea</taxon>
        <taxon>Hypotrichia</taxon>
        <taxon>Euplotida</taxon>
        <taxon>Euplotidae</taxon>
        <taxon>Moneuplotes</taxon>
    </lineage>
</organism>
<dbReference type="GO" id="GO:0007020">
    <property type="term" value="P:microtubule nucleation"/>
    <property type="evidence" value="ECO:0007669"/>
    <property type="project" value="TreeGrafter"/>
</dbReference>
<keyword evidence="1" id="KW-0853">WD repeat</keyword>
<comment type="caution">
    <text evidence="3">The sequence shown here is derived from an EMBL/GenBank/DDBJ whole genome shotgun (WGS) entry which is preliminary data.</text>
</comment>
<dbReference type="InterPro" id="IPR015943">
    <property type="entry name" value="WD40/YVTN_repeat-like_dom_sf"/>
</dbReference>
<feature type="region of interest" description="Disordered" evidence="2">
    <location>
        <begin position="299"/>
        <end position="433"/>
    </location>
</feature>
<dbReference type="GO" id="GO:0005813">
    <property type="term" value="C:centrosome"/>
    <property type="evidence" value="ECO:0007669"/>
    <property type="project" value="TreeGrafter"/>
</dbReference>
<dbReference type="EMBL" id="CAMPGE010004488">
    <property type="protein sequence ID" value="CAI2363337.1"/>
    <property type="molecule type" value="Genomic_DNA"/>
</dbReference>
<name>A0AAD1U9T4_EUPCR</name>
<feature type="compositionally biased region" description="Polar residues" evidence="2">
    <location>
        <begin position="376"/>
        <end position="390"/>
    </location>
</feature>
<feature type="compositionally biased region" description="Basic and acidic residues" evidence="2">
    <location>
        <begin position="352"/>
        <end position="366"/>
    </location>
</feature>
<dbReference type="SUPFAM" id="SSF50978">
    <property type="entry name" value="WD40 repeat-like"/>
    <property type="match status" value="1"/>
</dbReference>
<accession>A0AAD1U9T4</accession>
<proteinExistence type="predicted"/>
<reference evidence="3" key="1">
    <citation type="submission" date="2023-07" db="EMBL/GenBank/DDBJ databases">
        <authorList>
            <consortium name="AG Swart"/>
            <person name="Singh M."/>
            <person name="Singh A."/>
            <person name="Seah K."/>
            <person name="Emmerich C."/>
        </authorList>
    </citation>
    <scope>NUCLEOTIDE SEQUENCE</scope>
    <source>
        <strain evidence="3">DP1</strain>
    </source>
</reference>
<dbReference type="InterPro" id="IPR052818">
    <property type="entry name" value="NEDD1_Spindle_Assembly"/>
</dbReference>
<evidence type="ECO:0000313" key="4">
    <source>
        <dbReference type="Proteomes" id="UP001295684"/>
    </source>
</evidence>
<gene>
    <name evidence="3" type="ORF">ECRASSUSDP1_LOCUS4669</name>
</gene>
<dbReference type="SMART" id="SM00320">
    <property type="entry name" value="WD40"/>
    <property type="match status" value="6"/>
</dbReference>
<evidence type="ECO:0008006" key="5">
    <source>
        <dbReference type="Google" id="ProtNLM"/>
    </source>
</evidence>
<dbReference type="GO" id="GO:0043015">
    <property type="term" value="F:gamma-tubulin binding"/>
    <property type="evidence" value="ECO:0007669"/>
    <property type="project" value="TreeGrafter"/>
</dbReference>
<dbReference type="AlphaFoldDB" id="A0AAD1U9T4"/>
<dbReference type="Proteomes" id="UP001295684">
    <property type="component" value="Unassembled WGS sequence"/>
</dbReference>
<protein>
    <recommendedName>
        <fullName evidence="5">Protein NEDD1</fullName>
    </recommendedName>
</protein>
<dbReference type="GO" id="GO:0005814">
    <property type="term" value="C:centriole"/>
    <property type="evidence" value="ECO:0007669"/>
    <property type="project" value="TreeGrafter"/>
</dbReference>
<sequence length="563" mass="63677">MSQLVSSAENILIHTHDSSEYKVKIKNPHLYGKINHVTWSHNNQVLASTGDDGRVVLMKSDNGVEITRYEMTKGFGLNSLCFSNTSHYLIGGSSDHTVRVFDLKNKSMYKTFTDHSSEVLCVSCNNKEENLRICSSGTDGMIYINSLESSKALGSFQLNESSCRCAIFSPMKSSEFGSGHDDGLIAIWDCNKSRKSHTFDEAHKNACTDITFSPVNHMLMGSVGLDNQIIFYDIFKNKRIVQSIKAKEALSCITFCSDGYTIGVGSVEGNILIMDLRFLSKKTPTVLNGHDGKNITAIEFQKSQKSKSKKETSMSARGTVAPKSTKSKPIEPERTKSGKKMKNSRSTIAVRQSDESSKNKEEEKRSLRGTKKQGDKSNLSSKDVTPTSHVSESRENSDKKNKSSYNGSSYGDKIKSRRSPKQRQQEKKSENNLSAYAEEASIHSSVVSNSSRLTKKSEVPAIPQIKENNYFASEEIRPSPPREKEFRDEKMVEYDDFTDKQKKYIDKLLEEKLSIQKERMMEHFQSLQLEMIRQFQMQYLEVGDLIEQAVEDKKKRNFFDKYC</sequence>
<dbReference type="PANTHER" id="PTHR44414:SF1">
    <property type="entry name" value="PROTEIN NEDD1"/>
    <property type="match status" value="1"/>
</dbReference>
<keyword evidence="4" id="KW-1185">Reference proteome</keyword>
<dbReference type="PANTHER" id="PTHR44414">
    <property type="entry name" value="PROTEIN NEDD1"/>
    <property type="match status" value="1"/>
</dbReference>